<dbReference type="PANTHER" id="PTHR21208:SF1">
    <property type="entry name" value="ADP-DEPENDENT GLUCOKINASE"/>
    <property type="match status" value="1"/>
</dbReference>
<reference evidence="7 8" key="1">
    <citation type="journal article" date="2013" name="Genome Announc.">
        <title>Draft Genome Sequence of the Cellulolytic, Mesophilic, Anaerobic Bacterium Clostridium termitidis Strain CT1112 (DSM 5398).</title>
        <authorList>
            <person name="Lal S."/>
            <person name="Ramachandran U."/>
            <person name="Zhang X."/>
            <person name="Munir R."/>
            <person name="Sparling R."/>
            <person name="Levin D.B."/>
        </authorList>
    </citation>
    <scope>NUCLEOTIDE SEQUENCE [LARGE SCALE GENOMIC DNA]</scope>
    <source>
        <strain evidence="7 8">CT1112</strain>
    </source>
</reference>
<keyword evidence="8" id="KW-1185">Reference proteome</keyword>
<organism evidence="7 8">
    <name type="scientific">Ruminiclostridium cellobioparum subsp. termitidis CT1112</name>
    <dbReference type="NCBI Taxonomy" id="1195236"/>
    <lineage>
        <taxon>Bacteria</taxon>
        <taxon>Bacillati</taxon>
        <taxon>Bacillota</taxon>
        <taxon>Clostridia</taxon>
        <taxon>Eubacteriales</taxon>
        <taxon>Oscillospiraceae</taxon>
        <taxon>Ruminiclostridium</taxon>
    </lineage>
</organism>
<evidence type="ECO:0000256" key="3">
    <source>
        <dbReference type="ARBA" id="ARBA00022723"/>
    </source>
</evidence>
<evidence type="ECO:0000256" key="4">
    <source>
        <dbReference type="ARBA" id="ARBA00022777"/>
    </source>
</evidence>
<dbReference type="RefSeq" id="WP_004628938.1">
    <property type="nucleotide sequence ID" value="NZ_AORV01000058.1"/>
</dbReference>
<gene>
    <name evidence="7" type="ORF">CTER_4073</name>
</gene>
<keyword evidence="4 7" id="KW-0418">Kinase</keyword>
<dbReference type="Pfam" id="PF04587">
    <property type="entry name" value="ADP_PFK_GK"/>
    <property type="match status" value="1"/>
</dbReference>
<keyword evidence="1" id="KW-0963">Cytoplasm</keyword>
<protein>
    <submittedName>
        <fullName evidence="7">Archaeal ADP-dependent phosphofructokinase/glucokinase</fullName>
        <ecNumber evidence="7">2.7.1.146</ecNumber>
        <ecNumber evidence="7">2.7.1.147</ecNumber>
    </submittedName>
</protein>
<accession>S0FJ78</accession>
<keyword evidence="6" id="KW-0324">Glycolysis</keyword>
<comment type="caution">
    <text evidence="7">The sequence shown here is derived from an EMBL/GenBank/DDBJ whole genome shotgun (WGS) entry which is preliminary data.</text>
</comment>
<proteinExistence type="predicted"/>
<dbReference type="GO" id="GO:0006006">
    <property type="term" value="P:glucose metabolic process"/>
    <property type="evidence" value="ECO:0007669"/>
    <property type="project" value="TreeGrafter"/>
</dbReference>
<evidence type="ECO:0000313" key="8">
    <source>
        <dbReference type="Proteomes" id="UP000014155"/>
    </source>
</evidence>
<dbReference type="PROSITE" id="PS51255">
    <property type="entry name" value="ADPK"/>
    <property type="match status" value="1"/>
</dbReference>
<dbReference type="GO" id="GO:0006096">
    <property type="term" value="P:glycolytic process"/>
    <property type="evidence" value="ECO:0007669"/>
    <property type="project" value="UniProtKB-KW"/>
</dbReference>
<dbReference type="Gene3D" id="3.40.1190.20">
    <property type="match status" value="1"/>
</dbReference>
<dbReference type="GO" id="GO:0046872">
    <property type="term" value="F:metal ion binding"/>
    <property type="evidence" value="ECO:0007669"/>
    <property type="project" value="UniProtKB-KW"/>
</dbReference>
<dbReference type="EMBL" id="AORV01000058">
    <property type="protein sequence ID" value="EMS70296.1"/>
    <property type="molecule type" value="Genomic_DNA"/>
</dbReference>
<dbReference type="STRING" id="1195236.CTER_4073"/>
<dbReference type="AlphaFoldDB" id="S0FJ78"/>
<name>S0FJ78_RUMCE</name>
<evidence type="ECO:0000313" key="7">
    <source>
        <dbReference type="EMBL" id="EMS70296.1"/>
    </source>
</evidence>
<keyword evidence="5" id="KW-0460">Magnesium</keyword>
<dbReference type="InterPro" id="IPR029056">
    <property type="entry name" value="Ribokinase-like"/>
</dbReference>
<evidence type="ECO:0000256" key="1">
    <source>
        <dbReference type="ARBA" id="ARBA00022490"/>
    </source>
</evidence>
<dbReference type="GO" id="GO:0043843">
    <property type="term" value="F:ADP-specific glucokinase activity"/>
    <property type="evidence" value="ECO:0007669"/>
    <property type="project" value="UniProtKB-EC"/>
</dbReference>
<keyword evidence="2 7" id="KW-0808">Transferase</keyword>
<keyword evidence="3" id="KW-0479">Metal-binding</keyword>
<dbReference type="GO" id="GO:0043844">
    <property type="term" value="F:ADP-specific phosphofructokinase activity"/>
    <property type="evidence" value="ECO:0007669"/>
    <property type="project" value="UniProtKB-EC"/>
</dbReference>
<sequence>MKEKIILGLGDNIDYEIVWDSGIFEKLIAQYNIYDKELLADIEITSERDLVVSILGFLKSETGGERFVSSPNIIDSFTRNFKNKITLGGTSVRAAIAMRKLGYTSALHLVTINDHVRRLIPPDCLYVCSNTADSSYPHLIVQFYKDTRVKANDIDICTNRANRIIYNNDRDNIVMELDEGFSELITEAKVFLVSGFNAMQSKELLSLRLKSLLSIMDKLPENAWVYYEDACFYDESFSKIVQDALTERIDIYSLNEDELQHYLGRELDLLNPYEIKDALEDVGKLIHVPMIVVHSKYWALAYGDNAESVSRALKGGITMATTRFRFGDDFSEENYNETEGLCPEEEGTVIARELKKLLGDKVCCIPSVKVQEQKVTTIGLGDAFVGGFLPALLT</sequence>
<dbReference type="PANTHER" id="PTHR21208">
    <property type="entry name" value="ADP-DEPENDENT GLUCOKINASE"/>
    <property type="match status" value="1"/>
</dbReference>
<dbReference type="SUPFAM" id="SSF53613">
    <property type="entry name" value="Ribokinase-like"/>
    <property type="match status" value="1"/>
</dbReference>
<dbReference type="InterPro" id="IPR007666">
    <property type="entry name" value="ADP_PFK/GK"/>
</dbReference>
<dbReference type="Proteomes" id="UP000014155">
    <property type="component" value="Unassembled WGS sequence"/>
</dbReference>
<dbReference type="EC" id="2.7.1.147" evidence="7"/>
<dbReference type="PATRIC" id="fig|1195236.3.peg.4288"/>
<evidence type="ECO:0000256" key="2">
    <source>
        <dbReference type="ARBA" id="ARBA00022679"/>
    </source>
</evidence>
<dbReference type="eggNOG" id="COG4809">
    <property type="taxonomic scope" value="Bacteria"/>
</dbReference>
<evidence type="ECO:0000256" key="6">
    <source>
        <dbReference type="ARBA" id="ARBA00023152"/>
    </source>
</evidence>
<evidence type="ECO:0000256" key="5">
    <source>
        <dbReference type="ARBA" id="ARBA00022842"/>
    </source>
</evidence>
<dbReference type="EC" id="2.7.1.146" evidence="7"/>